<evidence type="ECO:0000313" key="2">
    <source>
        <dbReference type="Proteomes" id="UP000269721"/>
    </source>
</evidence>
<reference evidence="2" key="1">
    <citation type="journal article" date="2018" name="Nat. Microbiol.">
        <title>Leveraging single-cell genomics to expand the fungal tree of life.</title>
        <authorList>
            <person name="Ahrendt S.R."/>
            <person name="Quandt C.A."/>
            <person name="Ciobanu D."/>
            <person name="Clum A."/>
            <person name="Salamov A."/>
            <person name="Andreopoulos B."/>
            <person name="Cheng J.F."/>
            <person name="Woyke T."/>
            <person name="Pelin A."/>
            <person name="Henrissat B."/>
            <person name="Reynolds N.K."/>
            <person name="Benny G.L."/>
            <person name="Smith M.E."/>
            <person name="James T.Y."/>
            <person name="Grigoriev I.V."/>
        </authorList>
    </citation>
    <scope>NUCLEOTIDE SEQUENCE [LARGE SCALE GENOMIC DNA]</scope>
</reference>
<gene>
    <name evidence="1" type="ORF">BDK51DRAFT_32047</name>
</gene>
<evidence type="ECO:0000313" key="1">
    <source>
        <dbReference type="EMBL" id="RKO87679.1"/>
    </source>
</evidence>
<sequence length="205" mass="23664">MNEDDKEQKMKVMINLNKPCKGDSMLELNVEELEQKTRTQIKGAYVKGYKALPSEVKKHIENTFPDKFPKELDRNVYGKTQALGVINTQKFWYDERFLSLTKMKDVHFSYIICMELVLAQKPSPAAAIVKKTHYGESNERIKTCHIDTMGDESALAIQFNEKEMDQTHNYINYLNSNTPLMSLSNLVTNCNTAEKRLVEQSVFEI</sequence>
<keyword evidence="2" id="KW-1185">Reference proteome</keyword>
<dbReference type="Proteomes" id="UP000269721">
    <property type="component" value="Unassembled WGS sequence"/>
</dbReference>
<accession>A0A4P9W5J0</accession>
<organism evidence="1 2">
    <name type="scientific">Blyttiomyces helicus</name>
    <dbReference type="NCBI Taxonomy" id="388810"/>
    <lineage>
        <taxon>Eukaryota</taxon>
        <taxon>Fungi</taxon>
        <taxon>Fungi incertae sedis</taxon>
        <taxon>Chytridiomycota</taxon>
        <taxon>Chytridiomycota incertae sedis</taxon>
        <taxon>Chytridiomycetes</taxon>
        <taxon>Chytridiomycetes incertae sedis</taxon>
        <taxon>Blyttiomyces</taxon>
    </lineage>
</organism>
<name>A0A4P9W5J0_9FUNG</name>
<dbReference type="EMBL" id="KZ997243">
    <property type="protein sequence ID" value="RKO87679.1"/>
    <property type="molecule type" value="Genomic_DNA"/>
</dbReference>
<dbReference type="AlphaFoldDB" id="A0A4P9W5J0"/>
<proteinExistence type="predicted"/>
<protein>
    <submittedName>
        <fullName evidence="1">Uncharacterized protein</fullName>
    </submittedName>
</protein>